<dbReference type="Pfam" id="PF07690">
    <property type="entry name" value="MFS_1"/>
    <property type="match status" value="1"/>
</dbReference>
<evidence type="ECO:0000256" key="6">
    <source>
        <dbReference type="ARBA" id="ARBA00023136"/>
    </source>
</evidence>
<dbReference type="CDD" id="cd06173">
    <property type="entry name" value="MFS_MefA_like"/>
    <property type="match status" value="1"/>
</dbReference>
<keyword evidence="3" id="KW-1003">Cell membrane</keyword>
<dbReference type="PANTHER" id="PTHR23513">
    <property type="entry name" value="INTEGRAL MEMBRANE EFFLUX PROTEIN-RELATED"/>
    <property type="match status" value="1"/>
</dbReference>
<sequence length="442" mass="46871">MSETPAEIHPLKIADFRFYWMARFMAVLATMGMVVVIGYQAYDIARSDYGMSIREASLQLGLLGLVQFVPLALLTPVAGWAADRWERRTVARLANSIDMVVALALGWFTYVDGLTLPLLFLFAALHGVARVFVGPSMSAIAPNIVPPSSLPRAIALSSIAWQIGSVIGPAAGGLMFAASPSLPYFASAGLMLMATISLSCVRPVYPPPMEKKIHPIRQMVDGMRYTWSERFLLGAITLDLFAVLLAGATAMLPVYARDILMVGPDGLGQLRAAPAIGASVVALMLTFRPLRHNVGAKMLWAVVVFGIATIGFGLSHEIGSRVFGDARIGFLNMGAGMAVALVMLVILGASDMLSVYVRSSLVQLNTPDEMRGRVSSVSGLAISASNELGELQSGVAAAVLGPVGAVVFGGAGAIFVAAIWAGLFPELKNARTFEPQYRGKSP</sequence>
<dbReference type="GO" id="GO:0005886">
    <property type="term" value="C:plasma membrane"/>
    <property type="evidence" value="ECO:0007669"/>
    <property type="project" value="UniProtKB-SubCell"/>
</dbReference>
<feature type="transmembrane region" description="Helical" evidence="9">
    <location>
        <begin position="231"/>
        <end position="256"/>
    </location>
</feature>
<feature type="transmembrane region" description="Helical" evidence="9">
    <location>
        <begin position="20"/>
        <end position="42"/>
    </location>
</feature>
<feature type="transmembrane region" description="Helical" evidence="9">
    <location>
        <begin position="299"/>
        <end position="316"/>
    </location>
</feature>
<evidence type="ECO:0000256" key="4">
    <source>
        <dbReference type="ARBA" id="ARBA00022692"/>
    </source>
</evidence>
<evidence type="ECO:0000256" key="8">
    <source>
        <dbReference type="ARBA" id="ARBA00040914"/>
    </source>
</evidence>
<feature type="domain" description="Major facilitator superfamily (MFS) profile" evidence="10">
    <location>
        <begin position="18"/>
        <end position="428"/>
    </location>
</feature>
<reference evidence="11 12" key="1">
    <citation type="submission" date="2018-12" db="EMBL/GenBank/DDBJ databases">
        <authorList>
            <person name="Kim S.-J."/>
            <person name="Jung G.-Y."/>
        </authorList>
    </citation>
    <scope>NUCLEOTIDE SEQUENCE [LARGE SCALE GENOMIC DNA]</scope>
    <source>
        <strain evidence="11 12">03SU3-P</strain>
    </source>
</reference>
<comment type="caution">
    <text evidence="11">The sequence shown here is derived from an EMBL/GenBank/DDBJ whole genome shotgun (WGS) entry which is preliminary data.</text>
</comment>
<dbReference type="GO" id="GO:0022857">
    <property type="term" value="F:transmembrane transporter activity"/>
    <property type="evidence" value="ECO:0007669"/>
    <property type="project" value="InterPro"/>
</dbReference>
<keyword evidence="4 9" id="KW-0812">Transmembrane</keyword>
<dbReference type="EMBL" id="RWJI01000001">
    <property type="protein sequence ID" value="RRQ52343.1"/>
    <property type="molecule type" value="Genomic_DNA"/>
</dbReference>
<comment type="similarity">
    <text evidence="7">Belongs to the major facilitator superfamily. Drug:H(+) antiporter-3 (DHA3) (TC 2.A.1.21) family.</text>
</comment>
<protein>
    <recommendedName>
        <fullName evidence="8">Multidrug efflux pump Tap</fullName>
    </recommendedName>
</protein>
<evidence type="ECO:0000313" key="12">
    <source>
        <dbReference type="Proteomes" id="UP000268553"/>
    </source>
</evidence>
<evidence type="ECO:0000256" key="2">
    <source>
        <dbReference type="ARBA" id="ARBA00022448"/>
    </source>
</evidence>
<gene>
    <name evidence="11" type="ORF">D7D48_05655</name>
</gene>
<evidence type="ECO:0000256" key="7">
    <source>
        <dbReference type="ARBA" id="ARBA00038075"/>
    </source>
</evidence>
<dbReference type="Proteomes" id="UP000268553">
    <property type="component" value="Unassembled WGS sequence"/>
</dbReference>
<feature type="transmembrane region" description="Helical" evidence="9">
    <location>
        <begin position="184"/>
        <end position="205"/>
    </location>
</feature>
<dbReference type="InterPro" id="IPR011701">
    <property type="entry name" value="MFS"/>
</dbReference>
<dbReference type="PROSITE" id="PS50850">
    <property type="entry name" value="MFS"/>
    <property type="match status" value="1"/>
</dbReference>
<dbReference type="InterPro" id="IPR036259">
    <property type="entry name" value="MFS_trans_sf"/>
</dbReference>
<keyword evidence="6 9" id="KW-0472">Membrane</keyword>
<evidence type="ECO:0000256" key="1">
    <source>
        <dbReference type="ARBA" id="ARBA00004651"/>
    </source>
</evidence>
<keyword evidence="12" id="KW-1185">Reference proteome</keyword>
<dbReference type="InterPro" id="IPR020846">
    <property type="entry name" value="MFS_dom"/>
</dbReference>
<keyword evidence="2" id="KW-0813">Transport</keyword>
<evidence type="ECO:0000256" key="5">
    <source>
        <dbReference type="ARBA" id="ARBA00022989"/>
    </source>
</evidence>
<name>A0A3R8R5G2_9SPHN</name>
<dbReference type="Gene3D" id="1.20.1250.20">
    <property type="entry name" value="MFS general substrate transporter like domains"/>
    <property type="match status" value="1"/>
</dbReference>
<dbReference type="AlphaFoldDB" id="A0A3R8R5G2"/>
<dbReference type="OrthoDB" id="7283966at2"/>
<dbReference type="PANTHER" id="PTHR23513:SF9">
    <property type="entry name" value="ENTEROBACTIN EXPORTER ENTS"/>
    <property type="match status" value="1"/>
</dbReference>
<keyword evidence="5 9" id="KW-1133">Transmembrane helix</keyword>
<organism evidence="11 12">
    <name type="scientific">Sphingorhabdus wooponensis</name>
    <dbReference type="NCBI Taxonomy" id="940136"/>
    <lineage>
        <taxon>Bacteria</taxon>
        <taxon>Pseudomonadati</taxon>
        <taxon>Pseudomonadota</taxon>
        <taxon>Alphaproteobacteria</taxon>
        <taxon>Sphingomonadales</taxon>
        <taxon>Sphingomonadaceae</taxon>
        <taxon>Sphingorhabdus</taxon>
    </lineage>
</organism>
<feature type="transmembrane region" description="Helical" evidence="9">
    <location>
        <begin position="395"/>
        <end position="423"/>
    </location>
</feature>
<dbReference type="SUPFAM" id="SSF103473">
    <property type="entry name" value="MFS general substrate transporter"/>
    <property type="match status" value="1"/>
</dbReference>
<evidence type="ECO:0000313" key="11">
    <source>
        <dbReference type="EMBL" id="RRQ52343.1"/>
    </source>
</evidence>
<proteinExistence type="inferred from homology"/>
<evidence type="ECO:0000256" key="3">
    <source>
        <dbReference type="ARBA" id="ARBA00022475"/>
    </source>
</evidence>
<dbReference type="RefSeq" id="WP_125230360.1">
    <property type="nucleotide sequence ID" value="NZ_RWJI01000001.1"/>
</dbReference>
<comment type="subcellular location">
    <subcellularLocation>
        <location evidence="1">Cell membrane</location>
        <topology evidence="1">Multi-pass membrane protein</topology>
    </subcellularLocation>
</comment>
<feature type="transmembrane region" description="Helical" evidence="9">
    <location>
        <begin position="328"/>
        <end position="349"/>
    </location>
</feature>
<feature type="transmembrane region" description="Helical" evidence="9">
    <location>
        <begin position="62"/>
        <end position="81"/>
    </location>
</feature>
<evidence type="ECO:0000259" key="10">
    <source>
        <dbReference type="PROSITE" id="PS50850"/>
    </source>
</evidence>
<accession>A0A3R8R5G2</accession>
<evidence type="ECO:0000256" key="9">
    <source>
        <dbReference type="SAM" id="Phobius"/>
    </source>
</evidence>